<dbReference type="InterPro" id="IPR006674">
    <property type="entry name" value="HD_domain"/>
</dbReference>
<dbReference type="Gene3D" id="1.10.3210.10">
    <property type="entry name" value="Hypothetical protein af1432"/>
    <property type="match status" value="1"/>
</dbReference>
<protein>
    <recommendedName>
        <fullName evidence="2">HD domain-containing protein</fullName>
    </recommendedName>
</protein>
<reference evidence="3" key="2">
    <citation type="submission" date="2020-09" db="EMBL/GenBank/DDBJ databases">
        <authorList>
            <person name="Sun Q."/>
            <person name="Ohkuma M."/>
        </authorList>
    </citation>
    <scope>NUCLEOTIDE SEQUENCE</scope>
    <source>
        <strain evidence="3">JCM 4646</strain>
    </source>
</reference>
<dbReference type="Proteomes" id="UP000617734">
    <property type="component" value="Unassembled WGS sequence"/>
</dbReference>
<keyword evidence="4" id="KW-1185">Reference proteome</keyword>
<evidence type="ECO:0000313" key="4">
    <source>
        <dbReference type="Proteomes" id="UP000617734"/>
    </source>
</evidence>
<gene>
    <name evidence="3" type="ORF">GCM10018781_55960</name>
</gene>
<feature type="region of interest" description="Disordered" evidence="1">
    <location>
        <begin position="64"/>
        <end position="131"/>
    </location>
</feature>
<evidence type="ECO:0000259" key="2">
    <source>
        <dbReference type="Pfam" id="PF13023"/>
    </source>
</evidence>
<feature type="compositionally biased region" description="Basic residues" evidence="1">
    <location>
        <begin position="110"/>
        <end position="131"/>
    </location>
</feature>
<dbReference type="SUPFAM" id="SSF109604">
    <property type="entry name" value="HD-domain/PDEase-like"/>
    <property type="match status" value="1"/>
</dbReference>
<reference evidence="3" key="1">
    <citation type="journal article" date="2014" name="Int. J. Syst. Evol. Microbiol.">
        <title>Complete genome sequence of Corynebacterium casei LMG S-19264T (=DSM 44701T), isolated from a smear-ripened cheese.</title>
        <authorList>
            <consortium name="US DOE Joint Genome Institute (JGI-PGF)"/>
            <person name="Walter F."/>
            <person name="Albersmeier A."/>
            <person name="Kalinowski J."/>
            <person name="Ruckert C."/>
        </authorList>
    </citation>
    <scope>NUCLEOTIDE SEQUENCE</scope>
    <source>
        <strain evidence="3">JCM 4646</strain>
    </source>
</reference>
<dbReference type="EMBL" id="BNBO01000040">
    <property type="protein sequence ID" value="GHH78983.1"/>
    <property type="molecule type" value="Genomic_DNA"/>
</dbReference>
<name>A0A919G6L9_9ACTN</name>
<organism evidence="3 4">
    <name type="scientific">Kitasatospora indigofera</name>
    <dbReference type="NCBI Taxonomy" id="67307"/>
    <lineage>
        <taxon>Bacteria</taxon>
        <taxon>Bacillati</taxon>
        <taxon>Actinomycetota</taxon>
        <taxon>Actinomycetes</taxon>
        <taxon>Kitasatosporales</taxon>
        <taxon>Streptomycetaceae</taxon>
        <taxon>Kitasatospora</taxon>
    </lineage>
</organism>
<evidence type="ECO:0000256" key="1">
    <source>
        <dbReference type="SAM" id="MobiDB-lite"/>
    </source>
</evidence>
<dbReference type="Pfam" id="PF13023">
    <property type="entry name" value="HD_3"/>
    <property type="match status" value="1"/>
</dbReference>
<proteinExistence type="predicted"/>
<accession>A0A919G6L9</accession>
<sequence length="131" mass="14349">MDGADPGRTALLCILHDLPETRTSDQTPVTRRYAAAAPRAVAGDQVAAAHPNVRDIVLGAIGEFEDDKTPETRGRQGPVLPRRPEDRLRTLPGRGRRNHGPGAVAARPAPRPRRTMTARTSPARRRRLRQS</sequence>
<dbReference type="AlphaFoldDB" id="A0A919G6L9"/>
<comment type="caution">
    <text evidence="3">The sequence shown here is derived from an EMBL/GenBank/DDBJ whole genome shotgun (WGS) entry which is preliminary data.</text>
</comment>
<feature type="domain" description="HD" evidence="2">
    <location>
        <begin position="4"/>
        <end position="73"/>
    </location>
</feature>
<evidence type="ECO:0000313" key="3">
    <source>
        <dbReference type="EMBL" id="GHH78983.1"/>
    </source>
</evidence>